<dbReference type="PROSITE" id="PS00107">
    <property type="entry name" value="PROTEIN_KINASE_ATP"/>
    <property type="match status" value="1"/>
</dbReference>
<dbReference type="PANTHER" id="PTHR24055">
    <property type="entry name" value="MITOGEN-ACTIVATED PROTEIN KINASE"/>
    <property type="match status" value="1"/>
</dbReference>
<evidence type="ECO:0000313" key="8">
    <source>
        <dbReference type="EMBL" id="KAG2451297.1"/>
    </source>
</evidence>
<feature type="domain" description="Protein kinase" evidence="7">
    <location>
        <begin position="5"/>
        <end position="304"/>
    </location>
</feature>
<keyword evidence="1" id="KW-0808">Transferase</keyword>
<name>A0A836B8Z2_9CHLO</name>
<feature type="region of interest" description="Disordered" evidence="6">
    <location>
        <begin position="477"/>
        <end position="535"/>
    </location>
</feature>
<dbReference type="InterPro" id="IPR017441">
    <property type="entry name" value="Protein_kinase_ATP_BS"/>
</dbReference>
<evidence type="ECO:0000256" key="1">
    <source>
        <dbReference type="ARBA" id="ARBA00022679"/>
    </source>
</evidence>
<feature type="binding site" evidence="5">
    <location>
        <position position="34"/>
    </location>
    <ligand>
        <name>ATP</name>
        <dbReference type="ChEBI" id="CHEBI:30616"/>
    </ligand>
</feature>
<dbReference type="SMART" id="SM00220">
    <property type="entry name" value="S_TKc"/>
    <property type="match status" value="1"/>
</dbReference>
<comment type="caution">
    <text evidence="8">The sequence shown here is derived from an EMBL/GenBank/DDBJ whole genome shotgun (WGS) entry which is preliminary data.</text>
</comment>
<dbReference type="PROSITE" id="PS50011">
    <property type="entry name" value="PROTEIN_KINASE_DOM"/>
    <property type="match status" value="1"/>
</dbReference>
<dbReference type="InterPro" id="IPR011009">
    <property type="entry name" value="Kinase-like_dom_sf"/>
</dbReference>
<dbReference type="InterPro" id="IPR050117">
    <property type="entry name" value="MAPK"/>
</dbReference>
<dbReference type="PROSITE" id="PS00108">
    <property type="entry name" value="PROTEIN_KINASE_ST"/>
    <property type="match status" value="1"/>
</dbReference>
<evidence type="ECO:0000313" key="9">
    <source>
        <dbReference type="Proteomes" id="UP000613740"/>
    </source>
</evidence>
<dbReference type="SUPFAM" id="SSF56112">
    <property type="entry name" value="Protein kinase-like (PK-like)"/>
    <property type="match status" value="1"/>
</dbReference>
<evidence type="ECO:0000256" key="6">
    <source>
        <dbReference type="SAM" id="MobiDB-lite"/>
    </source>
</evidence>
<feature type="region of interest" description="Disordered" evidence="6">
    <location>
        <begin position="387"/>
        <end position="418"/>
    </location>
</feature>
<dbReference type="GO" id="GO:0005524">
    <property type="term" value="F:ATP binding"/>
    <property type="evidence" value="ECO:0007669"/>
    <property type="project" value="UniProtKB-UniRule"/>
</dbReference>
<organism evidence="8 9">
    <name type="scientific">Chlamydomonas schloesseri</name>
    <dbReference type="NCBI Taxonomy" id="2026947"/>
    <lineage>
        <taxon>Eukaryota</taxon>
        <taxon>Viridiplantae</taxon>
        <taxon>Chlorophyta</taxon>
        <taxon>core chlorophytes</taxon>
        <taxon>Chlorophyceae</taxon>
        <taxon>CS clade</taxon>
        <taxon>Chlamydomonadales</taxon>
        <taxon>Chlamydomonadaceae</taxon>
        <taxon>Chlamydomonas</taxon>
    </lineage>
</organism>
<dbReference type="Gene3D" id="3.30.200.20">
    <property type="entry name" value="Phosphorylase Kinase, domain 1"/>
    <property type="match status" value="1"/>
</dbReference>
<evidence type="ECO:0000259" key="7">
    <source>
        <dbReference type="PROSITE" id="PS50011"/>
    </source>
</evidence>
<evidence type="ECO:0000256" key="5">
    <source>
        <dbReference type="PROSITE-ProRule" id="PRU10141"/>
    </source>
</evidence>
<dbReference type="OrthoDB" id="546160at2759"/>
<dbReference type="Gene3D" id="1.10.510.10">
    <property type="entry name" value="Transferase(Phosphotransferase) domain 1"/>
    <property type="match status" value="1"/>
</dbReference>
<keyword evidence="3" id="KW-0418">Kinase</keyword>
<protein>
    <recommendedName>
        <fullName evidence="7">Protein kinase domain-containing protein</fullName>
    </recommendedName>
</protein>
<accession>A0A836B8Z2</accession>
<dbReference type="InterPro" id="IPR000719">
    <property type="entry name" value="Prot_kinase_dom"/>
</dbReference>
<dbReference type="GO" id="GO:0004672">
    <property type="term" value="F:protein kinase activity"/>
    <property type="evidence" value="ECO:0007669"/>
    <property type="project" value="InterPro"/>
</dbReference>
<proteinExistence type="predicted"/>
<evidence type="ECO:0000256" key="3">
    <source>
        <dbReference type="ARBA" id="ARBA00022777"/>
    </source>
</evidence>
<dbReference type="InterPro" id="IPR008271">
    <property type="entry name" value="Ser/Thr_kinase_AS"/>
</dbReference>
<keyword evidence="9" id="KW-1185">Reference proteome</keyword>
<keyword evidence="4 5" id="KW-0067">ATP-binding</keyword>
<feature type="compositionally biased region" description="Low complexity" evidence="6">
    <location>
        <begin position="1121"/>
        <end position="1130"/>
    </location>
</feature>
<evidence type="ECO:0000256" key="4">
    <source>
        <dbReference type="ARBA" id="ARBA00022840"/>
    </source>
</evidence>
<dbReference type="EMBL" id="JAEHOD010000008">
    <property type="protein sequence ID" value="KAG2451297.1"/>
    <property type="molecule type" value="Genomic_DNA"/>
</dbReference>
<feature type="region of interest" description="Disordered" evidence="6">
    <location>
        <begin position="1353"/>
        <end position="1381"/>
    </location>
</feature>
<keyword evidence="2 5" id="KW-0547">Nucleotide-binding</keyword>
<reference evidence="8" key="1">
    <citation type="journal article" date="2020" name="bioRxiv">
        <title>Comparative genomics of Chlamydomonas.</title>
        <authorList>
            <person name="Craig R.J."/>
            <person name="Hasan A.R."/>
            <person name="Ness R.W."/>
            <person name="Keightley P.D."/>
        </authorList>
    </citation>
    <scope>NUCLEOTIDE SEQUENCE</scope>
    <source>
        <strain evidence="8">CCAP 11/173</strain>
    </source>
</reference>
<dbReference type="Proteomes" id="UP000613740">
    <property type="component" value="Unassembled WGS sequence"/>
</dbReference>
<feature type="compositionally biased region" description="Gly residues" evidence="6">
    <location>
        <begin position="387"/>
        <end position="396"/>
    </location>
</feature>
<evidence type="ECO:0000256" key="2">
    <source>
        <dbReference type="ARBA" id="ARBA00022741"/>
    </source>
</evidence>
<feature type="compositionally biased region" description="Low complexity" evidence="6">
    <location>
        <begin position="522"/>
        <end position="535"/>
    </location>
</feature>
<dbReference type="Pfam" id="PF00069">
    <property type="entry name" value="Pkinase"/>
    <property type="match status" value="1"/>
</dbReference>
<sequence length="1399" mass="141003">MKERYAVIAPLGSGAYGSVYKCLDRETGNLCALKVINLAHQEPVVMRLAMRELRTLQKLPQHPHIVELKDAFKSSGSGRVFLVFSCEGRSMHEEAENHARYILPGPMLRQVAWQLLQALVHLHDHRVIHRDVKPGNILLVGDGAGGVADIGRNGADVHIRLADFGFARSWQPHEALSSYVATRWFRAPEILVRGKYSYNSDCWSVGCTIGELAVGSALFPGTSTIDQLARIMRATGPLPPALAAQMMADRHLCPLAAQQRQPAKRTLRERLPVEARLFEFLSACLQVDPAKRPSAKELMQMPYFWDVMPRNRALPQPLPEAVAAARDAAVAQIAAAEAEVAKAAGRQSAAAAAMAEPADAAARRDSLTTKTQSTACQGAFAATGTSGSGGAAGGAVGQHTASSGVAAPMPTTPTASEAQTMSLSAVACSQADNNEPAAVAFTAAPAESTASATGPPTSLLVSVKAAAAGEHAARAAAAGGVQPKAPSLPASPSTGGLVTMSPAIVPTAASSQDGESEATVGQATPTAAVPSASAQASVELPPRVVCVRDLTTSTLPAGAVVAHVAQALGTADVAEAQDSPCPPSSNERALLPPQEPVTVVTSNSLLPAPMEPEPSPLPALVTMPVAVAVTSPFTLASAADIMGGGAAAGIPAAPVALGSGGEITPRSHTAARMLDLPSNTVEMFMSPTTSAALQRMLPAVMTPMGAPPMATPSAAARMRQLMPHCRAPAGGAPPALTYGMLSRGNTLDLDVPAGNAAPVAVATAAAASARGLGGSEDGYSVPGTSSTSCGQLQIQLQMQQHAAQRHAVAAAANRVWRRTGRASVELAPLKDRLAWSQASSQPDRAVSGAGTSMGTGARAIATGGATVSGGGTACSATRCTRHFTSAAIMRRSWRLLPYRTSSGLPSDVAASSVVGGSPGFVPVPSEEPAVQTPSLQVSGAAAVLASSNAAASLGRRNSRSQASFVRSVSRMSQCHATPSGALDAPAARRDSSVDGTCVSSSSYAIANGSTSSPLAGMVAAAQQQGKPQQPVQIQVQRNGSTVGGAVARTPQMLHGLVLPATGDSPSLTRRAASAVLPSFPAGSVIGNHATPATFAGDSGAGGASNSAASMVAPVAGSLRSPPQVQQPQQPHAIASPAGHMPYGHSRLANAASSALCDYPSGEAATPTVGATLAGATASAFASGTPTGAAATDSAAGRRMFMGGASWQTLQAIGCGNSINAAAAAACFDSAASATVATAQGAGTVSLDVMLAAGAGGCGTGAAEHSLANSASAMARYPSATLLAVGGGAVSGAYVPHVITEDEDELADAAAGESAAATAVASAAAGPGRRAGHLHDTADRCVRLADGKDIEPSCTQQHLDAGQPRVPSRLAPPGGKSRAARRPGLLARLFGCGRFDKDEV</sequence>
<gene>
    <name evidence="8" type="ORF">HYH02_003903</name>
</gene>
<feature type="region of interest" description="Disordered" evidence="6">
    <location>
        <begin position="1117"/>
        <end position="1140"/>
    </location>
</feature>